<keyword evidence="1" id="KW-0812">Transmembrane</keyword>
<keyword evidence="1" id="KW-1133">Transmembrane helix</keyword>
<dbReference type="Proteomes" id="UP001500889">
    <property type="component" value="Chromosome O"/>
</dbReference>
<evidence type="ECO:0000256" key="1">
    <source>
        <dbReference type="SAM" id="Phobius"/>
    </source>
</evidence>
<sequence>MRAARCICQPCISEHVERGTLRIRSEQREWHALPCPALPCPAMISHCKSAKVNRTAKAYNNLEHCREQQEPSTGAAAAAAAALSFPFVNYACPKLRAVPAPRLLISLLLIVPPFYIILPPLTFASSGSRRNKFIYI</sequence>
<accession>A0AAU9EYV1</accession>
<gene>
    <name evidence="2" type="ORF">DMAD_09966</name>
</gene>
<keyword evidence="3" id="KW-1185">Reference proteome</keyword>
<proteinExistence type="predicted"/>
<protein>
    <submittedName>
        <fullName evidence="2">Uncharacterized protein</fullName>
    </submittedName>
</protein>
<dbReference type="EMBL" id="AP029263">
    <property type="protein sequence ID" value="BFF91750.1"/>
    <property type="molecule type" value="Genomic_DNA"/>
</dbReference>
<organism evidence="2 3">
    <name type="scientific">Drosophila madeirensis</name>
    <name type="common">Fruit fly</name>
    <dbReference type="NCBI Taxonomy" id="30013"/>
    <lineage>
        <taxon>Eukaryota</taxon>
        <taxon>Metazoa</taxon>
        <taxon>Ecdysozoa</taxon>
        <taxon>Arthropoda</taxon>
        <taxon>Hexapoda</taxon>
        <taxon>Insecta</taxon>
        <taxon>Pterygota</taxon>
        <taxon>Neoptera</taxon>
        <taxon>Endopterygota</taxon>
        <taxon>Diptera</taxon>
        <taxon>Brachycera</taxon>
        <taxon>Muscomorpha</taxon>
        <taxon>Ephydroidea</taxon>
        <taxon>Drosophilidae</taxon>
        <taxon>Drosophila</taxon>
        <taxon>Sophophora</taxon>
    </lineage>
</organism>
<dbReference type="AlphaFoldDB" id="A0AAU9EYV1"/>
<evidence type="ECO:0000313" key="2">
    <source>
        <dbReference type="EMBL" id="BFF91750.1"/>
    </source>
</evidence>
<feature type="transmembrane region" description="Helical" evidence="1">
    <location>
        <begin position="103"/>
        <end position="124"/>
    </location>
</feature>
<name>A0AAU9EYV1_DROMD</name>
<reference evidence="2 3" key="1">
    <citation type="submission" date="2024-02" db="EMBL/GenBank/DDBJ databases">
        <title>A chromosome-level genome assembly of Drosophila madeirensis, a fruit fly species endemic to Madeira island.</title>
        <authorList>
            <person name="Tomihara K."/>
            <person name="Llopart A."/>
            <person name="Yamamoto D."/>
        </authorList>
    </citation>
    <scope>NUCLEOTIDE SEQUENCE [LARGE SCALE GENOMIC DNA]</scope>
    <source>
        <strain evidence="2 3">RF1</strain>
    </source>
</reference>
<keyword evidence="1" id="KW-0472">Membrane</keyword>
<evidence type="ECO:0000313" key="3">
    <source>
        <dbReference type="Proteomes" id="UP001500889"/>
    </source>
</evidence>